<evidence type="ECO:0000256" key="1">
    <source>
        <dbReference type="ARBA" id="ARBA00004442"/>
    </source>
</evidence>
<evidence type="ECO:0000313" key="7">
    <source>
        <dbReference type="Proteomes" id="UP000318681"/>
    </source>
</evidence>
<dbReference type="InterPro" id="IPR036737">
    <property type="entry name" value="OmpA-like_sf"/>
</dbReference>
<evidence type="ECO:0000256" key="2">
    <source>
        <dbReference type="ARBA" id="ARBA00023136"/>
    </source>
</evidence>
<sequence length="199" mass="21182">MIGPRLVAALVATAGLGGCATSDVLLLPGENGASAGAVAVIDEKSGNDSAVLAQANERARLSSGRISPRTVNPTRIPRRDRRLIEDLPPPPKHFTLNFQEDSTRLMADSAPVLVDLIAEVRRRDGVDVLVIGHTDRLGSAEDNDALSLKRAQQIREVLITQGLDPASTRAVGRGERDMLVATADGMRAAANRRVEVVVR</sequence>
<protein>
    <submittedName>
        <fullName evidence="6">OmpA family protein</fullName>
    </submittedName>
</protein>
<name>A0A558QZT7_9SPHN</name>
<dbReference type="InterPro" id="IPR006665">
    <property type="entry name" value="OmpA-like"/>
</dbReference>
<dbReference type="InterPro" id="IPR006664">
    <property type="entry name" value="OMP_bac"/>
</dbReference>
<gene>
    <name evidence="6" type="ORF">FOY91_13885</name>
</gene>
<feature type="domain" description="OmpA-like" evidence="5">
    <location>
        <begin position="85"/>
        <end position="199"/>
    </location>
</feature>
<keyword evidence="2 4" id="KW-0472">Membrane</keyword>
<dbReference type="OrthoDB" id="189250at2"/>
<evidence type="ECO:0000259" key="5">
    <source>
        <dbReference type="PROSITE" id="PS51123"/>
    </source>
</evidence>
<dbReference type="PROSITE" id="PS51257">
    <property type="entry name" value="PROKAR_LIPOPROTEIN"/>
    <property type="match status" value="1"/>
</dbReference>
<evidence type="ECO:0000256" key="4">
    <source>
        <dbReference type="PROSITE-ProRule" id="PRU00473"/>
    </source>
</evidence>
<dbReference type="PANTHER" id="PTHR30329">
    <property type="entry name" value="STATOR ELEMENT OF FLAGELLAR MOTOR COMPLEX"/>
    <property type="match status" value="1"/>
</dbReference>
<keyword evidence="3" id="KW-0998">Cell outer membrane</keyword>
<dbReference type="Proteomes" id="UP000318681">
    <property type="component" value="Unassembled WGS sequence"/>
</dbReference>
<dbReference type="Pfam" id="PF00691">
    <property type="entry name" value="OmpA"/>
    <property type="match status" value="1"/>
</dbReference>
<dbReference type="EMBL" id="VNIM01000059">
    <property type="protein sequence ID" value="TVV72683.1"/>
    <property type="molecule type" value="Genomic_DNA"/>
</dbReference>
<reference evidence="6 7" key="1">
    <citation type="submission" date="2019-07" db="EMBL/GenBank/DDBJ databases">
        <title>Sphingomonas solaris sp. nov., isolated from a solar panel from Boston, Massachusetts.</title>
        <authorList>
            <person name="Tanner K."/>
            <person name="Pascual J."/>
            <person name="Mancuso C."/>
            <person name="Pereto J."/>
            <person name="Khalil A."/>
            <person name="Vilanova C."/>
        </authorList>
    </citation>
    <scope>NUCLEOTIDE SEQUENCE [LARGE SCALE GENOMIC DNA]</scope>
    <source>
        <strain evidence="6 7">R4DWN</strain>
    </source>
</reference>
<dbReference type="PRINTS" id="PR01021">
    <property type="entry name" value="OMPADOMAIN"/>
</dbReference>
<organism evidence="6 7">
    <name type="scientific">Alterirhizorhabdus solaris</name>
    <dbReference type="NCBI Taxonomy" id="2529389"/>
    <lineage>
        <taxon>Bacteria</taxon>
        <taxon>Pseudomonadati</taxon>
        <taxon>Pseudomonadota</taxon>
        <taxon>Alphaproteobacteria</taxon>
        <taxon>Sphingomonadales</taxon>
        <taxon>Rhizorhabdaceae</taxon>
        <taxon>Alterirhizorhabdus</taxon>
    </lineage>
</organism>
<dbReference type="InterPro" id="IPR050330">
    <property type="entry name" value="Bact_OuterMem_StrucFunc"/>
</dbReference>
<dbReference type="Gene3D" id="3.30.1330.60">
    <property type="entry name" value="OmpA-like domain"/>
    <property type="match status" value="1"/>
</dbReference>
<dbReference type="PANTHER" id="PTHR30329:SF21">
    <property type="entry name" value="LIPOPROTEIN YIAD-RELATED"/>
    <property type="match status" value="1"/>
</dbReference>
<dbReference type="GO" id="GO:0009279">
    <property type="term" value="C:cell outer membrane"/>
    <property type="evidence" value="ECO:0007669"/>
    <property type="project" value="UniProtKB-SubCell"/>
</dbReference>
<comment type="caution">
    <text evidence="6">The sequence shown here is derived from an EMBL/GenBank/DDBJ whole genome shotgun (WGS) entry which is preliminary data.</text>
</comment>
<proteinExistence type="predicted"/>
<dbReference type="CDD" id="cd07185">
    <property type="entry name" value="OmpA_C-like"/>
    <property type="match status" value="1"/>
</dbReference>
<dbReference type="SUPFAM" id="SSF103088">
    <property type="entry name" value="OmpA-like"/>
    <property type="match status" value="1"/>
</dbReference>
<dbReference type="PROSITE" id="PS51123">
    <property type="entry name" value="OMPA_2"/>
    <property type="match status" value="1"/>
</dbReference>
<dbReference type="RefSeq" id="WP_145153076.1">
    <property type="nucleotide sequence ID" value="NZ_VNIM01000059.1"/>
</dbReference>
<accession>A0A558QZT7</accession>
<evidence type="ECO:0000256" key="3">
    <source>
        <dbReference type="ARBA" id="ARBA00023237"/>
    </source>
</evidence>
<dbReference type="AlphaFoldDB" id="A0A558QZT7"/>
<comment type="subcellular location">
    <subcellularLocation>
        <location evidence="1">Cell outer membrane</location>
    </subcellularLocation>
</comment>
<evidence type="ECO:0000313" key="6">
    <source>
        <dbReference type="EMBL" id="TVV72683.1"/>
    </source>
</evidence>
<keyword evidence="7" id="KW-1185">Reference proteome</keyword>